<dbReference type="AlphaFoldDB" id="A0A392P4V2"/>
<feature type="non-terminal residue" evidence="2">
    <location>
        <position position="151"/>
    </location>
</feature>
<proteinExistence type="predicted"/>
<evidence type="ECO:0000313" key="3">
    <source>
        <dbReference type="Proteomes" id="UP000265520"/>
    </source>
</evidence>
<reference evidence="2 3" key="1">
    <citation type="journal article" date="2018" name="Front. Plant Sci.">
        <title>Red Clover (Trifolium pratense) and Zigzag Clover (T. medium) - A Picture of Genomic Similarities and Differences.</title>
        <authorList>
            <person name="Dluhosova J."/>
            <person name="Istvanek J."/>
            <person name="Nedelnik J."/>
            <person name="Repkova J."/>
        </authorList>
    </citation>
    <scope>NUCLEOTIDE SEQUENCE [LARGE SCALE GENOMIC DNA]</scope>
    <source>
        <strain evidence="3">cv. 10/8</strain>
        <tissue evidence="2">Leaf</tissue>
    </source>
</reference>
<protein>
    <submittedName>
        <fullName evidence="2">Uncharacterized protein</fullName>
    </submittedName>
</protein>
<dbReference type="Proteomes" id="UP000265520">
    <property type="component" value="Unassembled WGS sequence"/>
</dbReference>
<organism evidence="2 3">
    <name type="scientific">Trifolium medium</name>
    <dbReference type="NCBI Taxonomy" id="97028"/>
    <lineage>
        <taxon>Eukaryota</taxon>
        <taxon>Viridiplantae</taxon>
        <taxon>Streptophyta</taxon>
        <taxon>Embryophyta</taxon>
        <taxon>Tracheophyta</taxon>
        <taxon>Spermatophyta</taxon>
        <taxon>Magnoliopsida</taxon>
        <taxon>eudicotyledons</taxon>
        <taxon>Gunneridae</taxon>
        <taxon>Pentapetalae</taxon>
        <taxon>rosids</taxon>
        <taxon>fabids</taxon>
        <taxon>Fabales</taxon>
        <taxon>Fabaceae</taxon>
        <taxon>Papilionoideae</taxon>
        <taxon>50 kb inversion clade</taxon>
        <taxon>NPAAA clade</taxon>
        <taxon>Hologalegina</taxon>
        <taxon>IRL clade</taxon>
        <taxon>Trifolieae</taxon>
        <taxon>Trifolium</taxon>
    </lineage>
</organism>
<name>A0A392P4V2_9FABA</name>
<evidence type="ECO:0000313" key="2">
    <source>
        <dbReference type="EMBL" id="MCI07068.1"/>
    </source>
</evidence>
<accession>A0A392P4V2</accession>
<sequence>MSNSVESSPLKEQITATSSKARSTRSKSKEEGSAIIANATPITTVHASDAKKENKVKICCEEGEIHKTTGVKSNVDTSVKDLKMSDVEASENVVADTKTLESEKSNPIVTLIPENPKSAENLGQTEWNVVDSTNATVDKTGVDCDAVISPT</sequence>
<dbReference type="EMBL" id="LXQA010064081">
    <property type="protein sequence ID" value="MCI07068.1"/>
    <property type="molecule type" value="Genomic_DNA"/>
</dbReference>
<feature type="region of interest" description="Disordered" evidence="1">
    <location>
        <begin position="1"/>
        <end position="53"/>
    </location>
</feature>
<comment type="caution">
    <text evidence="2">The sequence shown here is derived from an EMBL/GenBank/DDBJ whole genome shotgun (WGS) entry which is preliminary data.</text>
</comment>
<keyword evidence="3" id="KW-1185">Reference proteome</keyword>
<evidence type="ECO:0000256" key="1">
    <source>
        <dbReference type="SAM" id="MobiDB-lite"/>
    </source>
</evidence>